<feature type="compositionally biased region" description="Acidic residues" evidence="1">
    <location>
        <begin position="257"/>
        <end position="280"/>
    </location>
</feature>
<accession>A0A9W6BIZ9</accession>
<feature type="region of interest" description="Disordered" evidence="1">
    <location>
        <begin position="1"/>
        <end position="75"/>
    </location>
</feature>
<feature type="compositionally biased region" description="Polar residues" evidence="1">
    <location>
        <begin position="1"/>
        <end position="11"/>
    </location>
</feature>
<feature type="compositionally biased region" description="Low complexity" evidence="1">
    <location>
        <begin position="388"/>
        <end position="404"/>
    </location>
</feature>
<dbReference type="EMBL" id="BRXU01000005">
    <property type="protein sequence ID" value="GLC52296.1"/>
    <property type="molecule type" value="Genomic_DNA"/>
</dbReference>
<feature type="region of interest" description="Disordered" evidence="1">
    <location>
        <begin position="758"/>
        <end position="804"/>
    </location>
</feature>
<keyword evidence="3" id="KW-1185">Reference proteome</keyword>
<dbReference type="Proteomes" id="UP001165080">
    <property type="component" value="Unassembled WGS sequence"/>
</dbReference>
<name>A0A9W6BIZ9_9CHLO</name>
<feature type="compositionally biased region" description="Basic residues" evidence="1">
    <location>
        <begin position="42"/>
        <end position="55"/>
    </location>
</feature>
<feature type="compositionally biased region" description="Basic and acidic residues" evidence="1">
    <location>
        <begin position="333"/>
        <end position="342"/>
    </location>
</feature>
<dbReference type="AlphaFoldDB" id="A0A9W6BIZ9"/>
<feature type="region of interest" description="Disordered" evidence="1">
    <location>
        <begin position="250"/>
        <end position="301"/>
    </location>
</feature>
<feature type="compositionally biased region" description="Gly residues" evidence="1">
    <location>
        <begin position="281"/>
        <end position="296"/>
    </location>
</feature>
<proteinExistence type="predicted"/>
<feature type="region of interest" description="Disordered" evidence="1">
    <location>
        <begin position="325"/>
        <end position="418"/>
    </location>
</feature>
<comment type="caution">
    <text evidence="2">The sequence shown here is derived from an EMBL/GenBank/DDBJ whole genome shotgun (WGS) entry which is preliminary data.</text>
</comment>
<gene>
    <name evidence="2" type="primary">PLEST005536</name>
    <name evidence="2" type="ORF">PLESTB_000606200</name>
</gene>
<evidence type="ECO:0000313" key="2">
    <source>
        <dbReference type="EMBL" id="GLC52296.1"/>
    </source>
</evidence>
<organism evidence="2 3">
    <name type="scientific">Pleodorina starrii</name>
    <dbReference type="NCBI Taxonomy" id="330485"/>
    <lineage>
        <taxon>Eukaryota</taxon>
        <taxon>Viridiplantae</taxon>
        <taxon>Chlorophyta</taxon>
        <taxon>core chlorophytes</taxon>
        <taxon>Chlorophyceae</taxon>
        <taxon>CS clade</taxon>
        <taxon>Chlamydomonadales</taxon>
        <taxon>Volvocaceae</taxon>
        <taxon>Pleodorina</taxon>
    </lineage>
</organism>
<reference evidence="2 3" key="1">
    <citation type="journal article" date="2023" name="Commun. Biol.">
        <title>Reorganization of the ancestral sex-determining regions during the evolution of trioecy in Pleodorina starrii.</title>
        <authorList>
            <person name="Takahashi K."/>
            <person name="Suzuki S."/>
            <person name="Kawai-Toyooka H."/>
            <person name="Yamamoto K."/>
            <person name="Hamaji T."/>
            <person name="Ootsuki R."/>
            <person name="Yamaguchi H."/>
            <person name="Kawachi M."/>
            <person name="Higashiyama T."/>
            <person name="Nozaki H."/>
        </authorList>
    </citation>
    <scope>NUCLEOTIDE SEQUENCE [LARGE SCALE GENOMIC DNA]</scope>
    <source>
        <strain evidence="2 3">NIES-4479</strain>
    </source>
</reference>
<feature type="compositionally biased region" description="Gly residues" evidence="1">
    <location>
        <begin position="405"/>
        <end position="416"/>
    </location>
</feature>
<protein>
    <submittedName>
        <fullName evidence="2">Uncharacterized protein</fullName>
    </submittedName>
</protein>
<sequence length="804" mass="85034">MLHQFTPQSRQVWWPASEMPVHRRTSSRCAAAPDVPDTSQRPHAKRTKSFPRQRSRTPVQPQAPPPIDRNPQPTDNLFLNPDQFDFQKQMEVMQEAFSQMSDAERGAFLEYLASQEAQAERETLSRLPPEARRARQQEEGRLAAAAARDTAEEARNKLLAETWRLLLDSLPKRDAALLTKALPRGWYGAQDLSRRDIMEGMARLSRGELLRLPRVVERVSEMQAKAGALAEAFGRNERLGAVRRRRLAAQKGLTLPEDGDGQYDYEDDAEEEEEDGEEGGAGEGEGRGGGGGGGRGAAASVEASPANYSELLGVLQRRLRAQLRTMEAQQEDEQQRLLDDANHPLQRVRLGPRDLYGDDEFYSDPYGVTDRQQQPGASSSGSSGGSIFGSSYSSSGSSNGSSSSSGGGSGSGGSGGVIPDALQERVARMTAVYDTYVARRGWEVELSRRESGEMRNLMRLHSELSDLVAAASSPPRGAGGVLLSGLAAAQFDREVAQRSEDLAGQVAALLQPEQKRRLQDPAALSVIRYIETQLVAADSGEELYGEDDGLALDLDEQSVARLGQFMRAAVNWEAYRAFLELYASRHPELQLGTAMRAAGMSDGDEWWVEMPEYDFTGGGAAAADGDGDSRRPRVDWTRVEAVAALDADSLAFLTELEATQYSEETFMKWYLHPVMGPRIRSGSLLAPDAAAAAGGGAGAGAGAGSLDPSALLAQLLGGAAAGGGGGEVPPMVREAMEEAARGMETGAWAAGAGVGAGGGGGGGGRAAGQQRGEGGGGGRGGDAGGSSVGGGRGTGRGGVGRGGG</sequence>
<evidence type="ECO:0000313" key="3">
    <source>
        <dbReference type="Proteomes" id="UP001165080"/>
    </source>
</evidence>
<evidence type="ECO:0000256" key="1">
    <source>
        <dbReference type="SAM" id="MobiDB-lite"/>
    </source>
</evidence>